<organism evidence="3 4">
    <name type="scientific">Pedobacter hartonius</name>
    <dbReference type="NCBI Taxonomy" id="425514"/>
    <lineage>
        <taxon>Bacteria</taxon>
        <taxon>Pseudomonadati</taxon>
        <taxon>Bacteroidota</taxon>
        <taxon>Sphingobacteriia</taxon>
        <taxon>Sphingobacteriales</taxon>
        <taxon>Sphingobacteriaceae</taxon>
        <taxon>Pedobacter</taxon>
    </lineage>
</organism>
<feature type="compositionally biased region" description="Low complexity" evidence="1">
    <location>
        <begin position="400"/>
        <end position="411"/>
    </location>
</feature>
<dbReference type="InterPro" id="IPR005653">
    <property type="entry name" value="OstA-like_N"/>
</dbReference>
<evidence type="ECO:0000313" key="4">
    <source>
        <dbReference type="Proteomes" id="UP000198850"/>
    </source>
</evidence>
<proteinExistence type="predicted"/>
<accession>A0A1H3YY89</accession>
<dbReference type="Gene3D" id="2.60.450.10">
    <property type="entry name" value="Lipopolysaccharide (LPS) transport protein A like domain"/>
    <property type="match status" value="3"/>
</dbReference>
<feature type="compositionally biased region" description="Basic and acidic residues" evidence="1">
    <location>
        <begin position="724"/>
        <end position="733"/>
    </location>
</feature>
<sequence length="831" mass="91429">MQKIHVFNIHGAFMNPLYAITGKTLAGFVLLFLFPFCLSAQQKTRIILQSSERSRIITKTDITYLRKPVFKQDNAILTCDSAVFYTAKNYFEAYKNVHINQADTINIYSDFLTYDGNAKLAHLTSNVRLVDKSSVLTTNILDYSMVPKVGTYVEGGKIVNKDATITSKNGYYFANSRDAYFRYNVLVVTEQSTIKSDTLRYNTLTNWAYFYGPTNIKEKDGGNLYTENGAYNTKTRYAYFGKNNLYTSGSRSMKGDSLYYDGIAGYGRAVRNITFRDTVDKMLMRGQLGYYYKSDQRTVVTKNAYAGMGTNDSIMVKDIKQPDSLWLGADTLETQMVLQKSLKLIKGPAIKKDNELGEEDRESKMNGVSKKSAEPARKPGVAGPGGNKPGQKPDDKKKPPAGAKPLLPGAKDSLKNDSLLKEKVPAKKADSLLKGTAPIVAKADSALKTPVPGIKKDAVAALSVPVNKKDSLKTDSLKLPPGMKKAIPDVKDKLPPGMKKAVVKKDSLPVSPLDTLRTRSIKAYRHVNVYKSNMQAKADSLFYTSADSTLRWYRNPIIWAQGSQQTGDTIYLQLRNKKINSIQVIQNAFAVNVDPIDTTKFNQIKGKLITGFFKDGKLNSMYVDGNSESVYFTKTDDGKKYEKMNQTVSSRIKILFRNAEIGDVVPIKNVEGATTPVADIKQEVILTGFVWKPELRPRSKRDVTNPKAIAKPKKTVLAKTPAKGSEKAKKAAENLKAAPKGPSSAMEALQQAGGLIPSGTIKQLGNIGQSGSTKQLGNILQPGNISQLKSAADSLKSKIPAPLTDTLKKALPGLMKKADSLSKQPVLLKKQ</sequence>
<name>A0A1H3YY89_9SPHI</name>
<dbReference type="EMBL" id="FNRA01000002">
    <property type="protein sequence ID" value="SEA16553.1"/>
    <property type="molecule type" value="Genomic_DNA"/>
</dbReference>
<evidence type="ECO:0000313" key="3">
    <source>
        <dbReference type="EMBL" id="SEA16553.1"/>
    </source>
</evidence>
<evidence type="ECO:0000256" key="1">
    <source>
        <dbReference type="SAM" id="MobiDB-lite"/>
    </source>
</evidence>
<dbReference type="STRING" id="425514.SAMN05443550_102171"/>
<reference evidence="3 4" key="1">
    <citation type="submission" date="2016-10" db="EMBL/GenBank/DDBJ databases">
        <authorList>
            <person name="de Groot N.N."/>
        </authorList>
    </citation>
    <scope>NUCLEOTIDE SEQUENCE [LARGE SCALE GENOMIC DNA]</scope>
    <source>
        <strain evidence="3 4">DSM 19033</strain>
    </source>
</reference>
<feature type="domain" description="Organic solvent tolerance-like N-terminal" evidence="2">
    <location>
        <begin position="44"/>
        <end position="197"/>
    </location>
</feature>
<dbReference type="Pfam" id="PF13100">
    <property type="entry name" value="OstA_2"/>
    <property type="match status" value="1"/>
</dbReference>
<keyword evidence="4" id="KW-1185">Reference proteome</keyword>
<dbReference type="Proteomes" id="UP000198850">
    <property type="component" value="Unassembled WGS sequence"/>
</dbReference>
<feature type="region of interest" description="Disordered" evidence="1">
    <location>
        <begin position="354"/>
        <end position="417"/>
    </location>
</feature>
<gene>
    <name evidence="3" type="ORF">SAMN05443550_102171</name>
</gene>
<evidence type="ECO:0000259" key="2">
    <source>
        <dbReference type="Pfam" id="PF13100"/>
    </source>
</evidence>
<dbReference type="AlphaFoldDB" id="A0A1H3YY89"/>
<feature type="region of interest" description="Disordered" evidence="1">
    <location>
        <begin position="714"/>
        <end position="746"/>
    </location>
</feature>
<protein>
    <submittedName>
        <fullName evidence="3">OstA-like protein</fullName>
    </submittedName>
</protein>